<organism evidence="5 6">
    <name type="scientific">Kluyveromyces marxianus</name>
    <name type="common">Yeast</name>
    <name type="synonym">Candida kefyr</name>
    <dbReference type="NCBI Taxonomy" id="4911"/>
    <lineage>
        <taxon>Eukaryota</taxon>
        <taxon>Fungi</taxon>
        <taxon>Dikarya</taxon>
        <taxon>Ascomycota</taxon>
        <taxon>Saccharomycotina</taxon>
        <taxon>Saccharomycetes</taxon>
        <taxon>Saccharomycetales</taxon>
        <taxon>Saccharomycetaceae</taxon>
        <taxon>Kluyveromyces</taxon>
    </lineage>
</organism>
<comment type="similarity">
    <text evidence="2">Belongs to the IRC6 family.</text>
</comment>
<dbReference type="Pfam" id="PF10199">
    <property type="entry name" value="Adaptin_binding"/>
    <property type="match status" value="1"/>
</dbReference>
<reference evidence="5 6" key="1">
    <citation type="submission" date="2016-03" db="EMBL/GenBank/DDBJ databases">
        <title>How can Kluyveromyces marxianus grow so fast - potential evolutionary course in Saccharomyces Complex revealed by comparative genomics.</title>
        <authorList>
            <person name="Mo W."/>
            <person name="Lu W."/>
            <person name="Yang X."/>
            <person name="Qi J."/>
            <person name="Lv H."/>
        </authorList>
    </citation>
    <scope>NUCLEOTIDE SEQUENCE [LARGE SCALE GENOMIC DNA]</scope>
    <source>
        <strain evidence="5 6">FIM1</strain>
    </source>
</reference>
<sequence>MIVQEYDDKTSVPNHKVLILFPSTLRTHDRVAFLSTIFQEQYDEQKSIFRDVQWKTKYYKVNLDLYVDNYMVLEEWINEFLSEECRELREILSGVIFVLDEIRNDSSPHIRCIKRLLESMDEDIFSKFFVGCNFAEDMMNETSLDDLNSTLMDLNLEVVNWIDKTCSSMEKAGPERIKEILDIYQWSNMDYQREDSERETDPRPNTVDMNSFISRLDEAKLKYQNIEDPEEAEKFIESIIEELSSMMV</sequence>
<evidence type="ECO:0000256" key="2">
    <source>
        <dbReference type="ARBA" id="ARBA00007973"/>
    </source>
</evidence>
<dbReference type="Gene3D" id="3.40.50.11960">
    <property type="match status" value="1"/>
</dbReference>
<comment type="function">
    <text evidence="1">Involved in gross chromosomal rearrangements (GCRs) and telomere healing.</text>
</comment>
<proteinExistence type="inferred from homology"/>
<keyword evidence="4" id="KW-0160">Chromosomal rearrangement</keyword>
<evidence type="ECO:0000313" key="6">
    <source>
        <dbReference type="Proteomes" id="UP000422736"/>
    </source>
</evidence>
<keyword evidence="6" id="KW-1185">Reference proteome</keyword>
<evidence type="ECO:0000256" key="3">
    <source>
        <dbReference type="ARBA" id="ARBA00015902"/>
    </source>
</evidence>
<dbReference type="EMBL" id="CP015056">
    <property type="protein sequence ID" value="QGN15707.1"/>
    <property type="molecule type" value="Genomic_DNA"/>
</dbReference>
<evidence type="ECO:0000256" key="4">
    <source>
        <dbReference type="ARBA" id="ARBA00022447"/>
    </source>
</evidence>
<gene>
    <name evidence="5" type="primary">IRC6</name>
    <name evidence="5" type="ORF">FIM1_2400</name>
</gene>
<dbReference type="PANTHER" id="PTHR28043:SF1">
    <property type="entry name" value="INCREASED RECOMBINATION CENTERS PROTEIN 6"/>
    <property type="match status" value="1"/>
</dbReference>
<accession>A0ABX6EUJ2</accession>
<dbReference type="InterPro" id="IPR034627">
    <property type="entry name" value="Irc6"/>
</dbReference>
<dbReference type="PANTHER" id="PTHR28043">
    <property type="entry name" value="INCREASED RECOMBINATION CENTERS PROTEIN 6"/>
    <property type="match status" value="1"/>
</dbReference>
<evidence type="ECO:0000313" key="5">
    <source>
        <dbReference type="EMBL" id="QGN15707.1"/>
    </source>
</evidence>
<protein>
    <recommendedName>
        <fullName evidence="3">Increased recombination centers protein 6</fullName>
    </recommendedName>
</protein>
<dbReference type="Proteomes" id="UP000422736">
    <property type="component" value="Chromosome 3"/>
</dbReference>
<name>A0ABX6EUJ2_KLUMA</name>
<evidence type="ECO:0000256" key="1">
    <source>
        <dbReference type="ARBA" id="ARBA00002976"/>
    </source>
</evidence>